<accession>A0ABW1LNK3</accession>
<evidence type="ECO:0000313" key="1">
    <source>
        <dbReference type="EMBL" id="MFC6044847.1"/>
    </source>
</evidence>
<proteinExistence type="predicted"/>
<dbReference type="EMBL" id="JBHSRJ010000006">
    <property type="protein sequence ID" value="MFC6044847.1"/>
    <property type="molecule type" value="Genomic_DNA"/>
</dbReference>
<dbReference type="RefSeq" id="WP_379156978.1">
    <property type="nucleotide sequence ID" value="NZ_JBHSRJ010000006.1"/>
</dbReference>
<name>A0ABW1LNK3_9ACTN</name>
<gene>
    <name evidence="1" type="ORF">ACFPYL_17285</name>
</gene>
<comment type="caution">
    <text evidence="1">The sequence shown here is derived from an EMBL/GenBank/DDBJ whole genome shotgun (WGS) entry which is preliminary data.</text>
</comment>
<sequence length="100" mass="10445">MTTVEAIDRVEDPEELIAAIAAALTGPELAYREVVPATDPDVEGRIALVRSCGRKAGRRLGVSVQTVATGADGVIRFGGMAIAIGREDGGREVQVINATR</sequence>
<protein>
    <submittedName>
        <fullName evidence="1">Uncharacterized protein</fullName>
    </submittedName>
</protein>
<keyword evidence="2" id="KW-1185">Reference proteome</keyword>
<evidence type="ECO:0000313" key="2">
    <source>
        <dbReference type="Proteomes" id="UP001596135"/>
    </source>
</evidence>
<reference evidence="2" key="1">
    <citation type="journal article" date="2019" name="Int. J. Syst. Evol. Microbiol.">
        <title>The Global Catalogue of Microorganisms (GCM) 10K type strain sequencing project: providing services to taxonomists for standard genome sequencing and annotation.</title>
        <authorList>
            <consortium name="The Broad Institute Genomics Platform"/>
            <consortium name="The Broad Institute Genome Sequencing Center for Infectious Disease"/>
            <person name="Wu L."/>
            <person name="Ma J."/>
        </authorList>
    </citation>
    <scope>NUCLEOTIDE SEQUENCE [LARGE SCALE GENOMIC DNA]</scope>
    <source>
        <strain evidence="2">CCUG 54522</strain>
    </source>
</reference>
<organism evidence="1 2">
    <name type="scientific">Nocardioides hankookensis</name>
    <dbReference type="NCBI Taxonomy" id="443157"/>
    <lineage>
        <taxon>Bacteria</taxon>
        <taxon>Bacillati</taxon>
        <taxon>Actinomycetota</taxon>
        <taxon>Actinomycetes</taxon>
        <taxon>Propionibacteriales</taxon>
        <taxon>Nocardioidaceae</taxon>
        <taxon>Nocardioides</taxon>
    </lineage>
</organism>
<dbReference type="Proteomes" id="UP001596135">
    <property type="component" value="Unassembled WGS sequence"/>
</dbReference>